<dbReference type="InterPro" id="IPR037185">
    <property type="entry name" value="EmrE-like"/>
</dbReference>
<feature type="transmembrane region" description="Helical" evidence="5">
    <location>
        <begin position="270"/>
        <end position="293"/>
    </location>
</feature>
<dbReference type="OrthoDB" id="5338756at2"/>
<evidence type="ECO:0000313" key="8">
    <source>
        <dbReference type="Proteomes" id="UP000256599"/>
    </source>
</evidence>
<dbReference type="RefSeq" id="WP_104699148.1">
    <property type="nucleotide sequence ID" value="NZ_FZPP01000003.1"/>
</dbReference>
<feature type="domain" description="EamA" evidence="6">
    <location>
        <begin position="8"/>
        <end position="139"/>
    </location>
</feature>
<evidence type="ECO:0000256" key="2">
    <source>
        <dbReference type="ARBA" id="ARBA00022692"/>
    </source>
</evidence>
<comment type="subcellular location">
    <subcellularLocation>
        <location evidence="1">Membrane</location>
        <topology evidence="1">Multi-pass membrane protein</topology>
    </subcellularLocation>
</comment>
<dbReference type="Proteomes" id="UP000256599">
    <property type="component" value="Unassembled WGS sequence"/>
</dbReference>
<feature type="transmembrane region" description="Helical" evidence="5">
    <location>
        <begin position="146"/>
        <end position="167"/>
    </location>
</feature>
<organism evidence="7 8">
    <name type="scientific">Helicobacter marmotae</name>
    <dbReference type="NCBI Taxonomy" id="152490"/>
    <lineage>
        <taxon>Bacteria</taxon>
        <taxon>Pseudomonadati</taxon>
        <taxon>Campylobacterota</taxon>
        <taxon>Epsilonproteobacteria</taxon>
        <taxon>Campylobacterales</taxon>
        <taxon>Helicobacteraceae</taxon>
        <taxon>Helicobacter</taxon>
    </lineage>
</organism>
<dbReference type="InterPro" id="IPR000620">
    <property type="entry name" value="EamA_dom"/>
</dbReference>
<dbReference type="PANTHER" id="PTHR22911:SF6">
    <property type="entry name" value="SOLUTE CARRIER FAMILY 35 MEMBER G1"/>
    <property type="match status" value="1"/>
</dbReference>
<protein>
    <submittedName>
        <fullName evidence="7">EamA/RhaT family transporter</fullName>
    </submittedName>
</protein>
<sequence length="321" mass="34932">MNRYIIQGILAMLFSSFLFSLMSAEAKVLMQTLPAMEVAFFRGFTMLLLLLPILIKSPLKSPKHKNGGWFFLLSRSITGGLSFIAFFYNIATISLGTATAFAQSMPLYIVLLSLIFLRERFNLGVICATIIGFGGILLICNPQVEGIGILNIIFGIISGLCMAIAFLNLRALKDYFNAWVAVFATGVAMSLITLAIWLCNIAPFNNAWAMPRGLEWLHIGLLGIFGTLGQHYLTRAYMLAPAGIVAPIDYTRLVFSIFLGILLGDSLPNLTTSVGIVLIVLAGIGVGLPILLADMKHCTKLSSSFRAKESTIPAKKPKKDS</sequence>
<evidence type="ECO:0000259" key="6">
    <source>
        <dbReference type="Pfam" id="PF00892"/>
    </source>
</evidence>
<evidence type="ECO:0000256" key="5">
    <source>
        <dbReference type="SAM" id="Phobius"/>
    </source>
</evidence>
<dbReference type="GO" id="GO:0016020">
    <property type="term" value="C:membrane"/>
    <property type="evidence" value="ECO:0007669"/>
    <property type="project" value="UniProtKB-SubCell"/>
</dbReference>
<keyword evidence="4 5" id="KW-0472">Membrane</keyword>
<name>A0A3D8I8L2_9HELI</name>
<dbReference type="Pfam" id="PF00892">
    <property type="entry name" value="EamA"/>
    <property type="match status" value="2"/>
</dbReference>
<feature type="transmembrane region" description="Helical" evidence="5">
    <location>
        <begin position="179"/>
        <end position="204"/>
    </location>
</feature>
<feature type="transmembrane region" description="Helical" evidence="5">
    <location>
        <begin position="245"/>
        <end position="264"/>
    </location>
</feature>
<feature type="transmembrane region" description="Helical" evidence="5">
    <location>
        <begin position="93"/>
        <end position="116"/>
    </location>
</feature>
<feature type="domain" description="EamA" evidence="6">
    <location>
        <begin position="152"/>
        <end position="282"/>
    </location>
</feature>
<accession>A0A3D8I8L2</accession>
<keyword evidence="2 5" id="KW-0812">Transmembrane</keyword>
<feature type="transmembrane region" description="Helical" evidence="5">
    <location>
        <begin position="36"/>
        <end position="55"/>
    </location>
</feature>
<evidence type="ECO:0000256" key="3">
    <source>
        <dbReference type="ARBA" id="ARBA00022989"/>
    </source>
</evidence>
<dbReference type="EMBL" id="NXLR01000001">
    <property type="protein sequence ID" value="RDU61114.1"/>
    <property type="molecule type" value="Genomic_DNA"/>
</dbReference>
<evidence type="ECO:0000313" key="7">
    <source>
        <dbReference type="EMBL" id="RDU61114.1"/>
    </source>
</evidence>
<reference evidence="7 8" key="1">
    <citation type="submission" date="2018-04" db="EMBL/GenBank/DDBJ databases">
        <title>Novel Campyloabacter and Helicobacter Species and Strains.</title>
        <authorList>
            <person name="Mannion A.J."/>
            <person name="Shen Z."/>
            <person name="Fox J.G."/>
        </authorList>
    </citation>
    <scope>NUCLEOTIDE SEQUENCE [LARGE SCALE GENOMIC DNA]</scope>
    <source>
        <strain evidence="7 8">MIT 98-6070</strain>
    </source>
</reference>
<feature type="transmembrane region" description="Helical" evidence="5">
    <location>
        <begin position="123"/>
        <end position="140"/>
    </location>
</feature>
<dbReference type="SUPFAM" id="SSF103481">
    <property type="entry name" value="Multidrug resistance efflux transporter EmrE"/>
    <property type="match status" value="2"/>
</dbReference>
<feature type="transmembrane region" description="Helical" evidence="5">
    <location>
        <begin position="67"/>
        <end position="87"/>
    </location>
</feature>
<evidence type="ECO:0000256" key="1">
    <source>
        <dbReference type="ARBA" id="ARBA00004141"/>
    </source>
</evidence>
<feature type="transmembrane region" description="Helical" evidence="5">
    <location>
        <begin position="216"/>
        <end position="233"/>
    </location>
</feature>
<keyword evidence="3 5" id="KW-1133">Transmembrane helix</keyword>
<evidence type="ECO:0000256" key="4">
    <source>
        <dbReference type="ARBA" id="ARBA00023136"/>
    </source>
</evidence>
<dbReference type="AlphaFoldDB" id="A0A3D8I8L2"/>
<proteinExistence type="predicted"/>
<comment type="caution">
    <text evidence="7">The sequence shown here is derived from an EMBL/GenBank/DDBJ whole genome shotgun (WGS) entry which is preliminary data.</text>
</comment>
<dbReference type="PANTHER" id="PTHR22911">
    <property type="entry name" value="ACYL-MALONYL CONDENSING ENZYME-RELATED"/>
    <property type="match status" value="1"/>
</dbReference>
<keyword evidence="8" id="KW-1185">Reference proteome</keyword>
<gene>
    <name evidence="7" type="ORF">CQA63_01005</name>
</gene>